<evidence type="ECO:0000256" key="1">
    <source>
        <dbReference type="SAM" id="MobiDB-lite"/>
    </source>
</evidence>
<evidence type="ECO:0000313" key="2">
    <source>
        <dbReference type="EMBL" id="CAI9728766.1"/>
    </source>
</evidence>
<organism evidence="2 3">
    <name type="scientific">Octopus vulgaris</name>
    <name type="common">Common octopus</name>
    <dbReference type="NCBI Taxonomy" id="6645"/>
    <lineage>
        <taxon>Eukaryota</taxon>
        <taxon>Metazoa</taxon>
        <taxon>Spiralia</taxon>
        <taxon>Lophotrochozoa</taxon>
        <taxon>Mollusca</taxon>
        <taxon>Cephalopoda</taxon>
        <taxon>Coleoidea</taxon>
        <taxon>Octopodiformes</taxon>
        <taxon>Octopoda</taxon>
        <taxon>Incirrata</taxon>
        <taxon>Octopodidae</taxon>
        <taxon>Octopus</taxon>
    </lineage>
</organism>
<keyword evidence="3" id="KW-1185">Reference proteome</keyword>
<reference evidence="2" key="1">
    <citation type="submission" date="2023-08" db="EMBL/GenBank/DDBJ databases">
        <authorList>
            <person name="Alioto T."/>
            <person name="Alioto T."/>
            <person name="Gomez Garrido J."/>
        </authorList>
    </citation>
    <scope>NUCLEOTIDE SEQUENCE</scope>
</reference>
<dbReference type="AlphaFoldDB" id="A0AA36F7L3"/>
<dbReference type="Proteomes" id="UP001162480">
    <property type="component" value="Chromosome 10"/>
</dbReference>
<name>A0AA36F7L3_OCTVU</name>
<feature type="compositionally biased region" description="Polar residues" evidence="1">
    <location>
        <begin position="1"/>
        <end position="15"/>
    </location>
</feature>
<accession>A0AA36F7L3</accession>
<evidence type="ECO:0000313" key="3">
    <source>
        <dbReference type="Proteomes" id="UP001162480"/>
    </source>
</evidence>
<sequence length="66" mass="7546">MSTMLIRYHTNQLSSDGEKESDSEVMDTNVMLEIVYDVVTCCFASRQILFLLSDPYPNATTNRHDV</sequence>
<feature type="region of interest" description="Disordered" evidence="1">
    <location>
        <begin position="1"/>
        <end position="22"/>
    </location>
</feature>
<gene>
    <name evidence="2" type="ORF">OCTVUL_1B001006</name>
</gene>
<proteinExistence type="predicted"/>
<protein>
    <submittedName>
        <fullName evidence="2">Uncharacterized protein</fullName>
    </submittedName>
</protein>
<dbReference type="EMBL" id="OX597823">
    <property type="protein sequence ID" value="CAI9728766.1"/>
    <property type="molecule type" value="Genomic_DNA"/>
</dbReference>